<organism evidence="1 2">
    <name type="scientific">Acinetobacter baumannii 1499986</name>
    <dbReference type="NCBI Taxonomy" id="1310673"/>
    <lineage>
        <taxon>Bacteria</taxon>
        <taxon>Pseudomonadati</taxon>
        <taxon>Pseudomonadota</taxon>
        <taxon>Gammaproteobacteria</taxon>
        <taxon>Moraxellales</taxon>
        <taxon>Moraxellaceae</taxon>
        <taxon>Acinetobacter</taxon>
        <taxon>Acinetobacter calcoaceticus/baumannii complex</taxon>
    </lineage>
</organism>
<evidence type="ECO:0000313" key="1">
    <source>
        <dbReference type="EMBL" id="KCY00810.1"/>
    </source>
</evidence>
<comment type="caution">
    <text evidence="1">The sequence shown here is derived from an EMBL/GenBank/DDBJ whole genome shotgun (WGS) entry which is preliminary data.</text>
</comment>
<sequence length="43" mass="4911">MAKASSLFYAAYLHKIAIHAKNLAHFEHVHLANEILTSRNQHL</sequence>
<dbReference type="EMBL" id="JMOA01000036">
    <property type="protein sequence ID" value="KCY00810.1"/>
    <property type="molecule type" value="Genomic_DNA"/>
</dbReference>
<gene>
    <name evidence="1" type="ORF">J572_2671</name>
</gene>
<evidence type="ECO:0000313" key="2">
    <source>
        <dbReference type="Proteomes" id="UP000027309"/>
    </source>
</evidence>
<dbReference type="AlphaFoldDB" id="A0A836LYV1"/>
<proteinExistence type="predicted"/>
<protein>
    <submittedName>
        <fullName evidence="1">Uncharacterized protein</fullName>
    </submittedName>
</protein>
<accession>A0A836LYV1</accession>
<dbReference type="Proteomes" id="UP000027309">
    <property type="component" value="Unassembled WGS sequence"/>
</dbReference>
<name>A0A836LYV1_ACIBA</name>
<reference evidence="1 2" key="1">
    <citation type="submission" date="2014-04" db="EMBL/GenBank/DDBJ databases">
        <title>Comparative genomics and transcriptomics to identify genetic mechanisms underlying the emergence of carbapenem resistant Acinetobacter baumannii (CRAb).</title>
        <authorList>
            <person name="Harris A.D."/>
            <person name="Johnson K.J."/>
            <person name="George J."/>
            <person name="Nadendla S."/>
            <person name="Daugherty S.C."/>
            <person name="Parankush S."/>
            <person name="Sadzewicz L."/>
            <person name="Tallon L."/>
            <person name="Sengamalay N."/>
            <person name="Hazen T.H."/>
            <person name="Rasko D.A."/>
        </authorList>
    </citation>
    <scope>NUCLEOTIDE SEQUENCE [LARGE SCALE GENOMIC DNA]</scope>
    <source>
        <strain evidence="1 2">1499986</strain>
    </source>
</reference>